<dbReference type="PANTHER" id="PTHR24637:SF262">
    <property type="entry name" value="CUTICLE COLLAGEN 34-RELATED"/>
    <property type="match status" value="1"/>
</dbReference>
<dbReference type="InterPro" id="IPR002486">
    <property type="entry name" value="Col_cuticle_N"/>
</dbReference>
<comment type="caution">
    <text evidence="7">The sequence shown here is derived from an EMBL/GenBank/DDBJ whole genome shotgun (WGS) entry which is preliminary data.</text>
</comment>
<evidence type="ECO:0000256" key="5">
    <source>
        <dbReference type="SAM" id="Phobius"/>
    </source>
</evidence>
<keyword evidence="5" id="KW-1133">Transmembrane helix</keyword>
<dbReference type="GO" id="GO:0042302">
    <property type="term" value="F:structural constituent of cuticle"/>
    <property type="evidence" value="ECO:0007669"/>
    <property type="project" value="InterPro"/>
</dbReference>
<feature type="transmembrane region" description="Helical" evidence="5">
    <location>
        <begin position="12"/>
        <end position="37"/>
    </location>
</feature>
<evidence type="ECO:0000256" key="3">
    <source>
        <dbReference type="ARBA" id="ARBA00023157"/>
    </source>
</evidence>
<dbReference type="Pfam" id="PF01484">
    <property type="entry name" value="Col_cuticle_N"/>
    <property type="match status" value="1"/>
</dbReference>
<keyword evidence="5" id="KW-0812">Transmembrane</keyword>
<evidence type="ECO:0000256" key="2">
    <source>
        <dbReference type="ARBA" id="ARBA00022737"/>
    </source>
</evidence>
<proteinExistence type="predicted"/>
<sequence length="241" mass="25140">MMDLKGRIKAYRFVAYAAVTFSVVAVLSVCITLPMVYSYVKHVKSSLNTEIHFCKDSAKDIWSEVSHLKDMPTATQNRTIRQSGYGETSNSYGEPPSRPAPATSTSASMCQGCCQPGVPGKPGKPGKNGAPGLPVNPVHKDLQAHPVHLVNRATKANKEFQARMDKTEPGEPGESGPQGGIPGRDGSPGAPGPKGDGLPGTDGNPGPPGQPGPSGAGGEKGICPKYCAIDGGVFFEDGNRR</sequence>
<comment type="subunit">
    <text evidence="1">Collagen polypeptide chains are complexed within the cuticle by disulfide bonds and other types of covalent cross-links.</text>
</comment>
<protein>
    <recommendedName>
        <fullName evidence="6">Nematode cuticle collagen N-terminal domain-containing protein</fullName>
    </recommendedName>
</protein>
<keyword evidence="3" id="KW-1015">Disulfide bond</keyword>
<evidence type="ECO:0000313" key="7">
    <source>
        <dbReference type="EMBL" id="PAV66005.1"/>
    </source>
</evidence>
<evidence type="ECO:0000259" key="6">
    <source>
        <dbReference type="SMART" id="SM01088"/>
    </source>
</evidence>
<evidence type="ECO:0000256" key="4">
    <source>
        <dbReference type="SAM" id="MobiDB-lite"/>
    </source>
</evidence>
<feature type="region of interest" description="Disordered" evidence="4">
    <location>
        <begin position="164"/>
        <end position="223"/>
    </location>
</feature>
<keyword evidence="2" id="KW-0677">Repeat</keyword>
<feature type="domain" description="Nematode cuticle collagen N-terminal" evidence="6">
    <location>
        <begin position="13"/>
        <end position="65"/>
    </location>
</feature>
<evidence type="ECO:0000313" key="8">
    <source>
        <dbReference type="Proteomes" id="UP000218231"/>
    </source>
</evidence>
<feature type="compositionally biased region" description="Polar residues" evidence="4">
    <location>
        <begin position="73"/>
        <end position="92"/>
    </location>
</feature>
<dbReference type="AlphaFoldDB" id="A0A2A2JWC0"/>
<keyword evidence="8" id="KW-1185">Reference proteome</keyword>
<feature type="region of interest" description="Disordered" evidence="4">
    <location>
        <begin position="73"/>
        <end position="109"/>
    </location>
</feature>
<dbReference type="SMART" id="SM01088">
    <property type="entry name" value="Col_cuticle_N"/>
    <property type="match status" value="1"/>
</dbReference>
<dbReference type="STRING" id="2018661.A0A2A2JWC0"/>
<accession>A0A2A2JWC0</accession>
<dbReference type="EMBL" id="LIAE01010173">
    <property type="protein sequence ID" value="PAV66005.1"/>
    <property type="molecule type" value="Genomic_DNA"/>
</dbReference>
<dbReference type="PANTHER" id="PTHR24637">
    <property type="entry name" value="COLLAGEN"/>
    <property type="match status" value="1"/>
</dbReference>
<evidence type="ECO:0000256" key="1">
    <source>
        <dbReference type="ARBA" id="ARBA00011518"/>
    </source>
</evidence>
<reference evidence="7 8" key="1">
    <citation type="journal article" date="2017" name="Curr. Biol.">
        <title>Genome architecture and evolution of a unichromosomal asexual nematode.</title>
        <authorList>
            <person name="Fradin H."/>
            <person name="Zegar C."/>
            <person name="Gutwein M."/>
            <person name="Lucas J."/>
            <person name="Kovtun M."/>
            <person name="Corcoran D."/>
            <person name="Baugh L.R."/>
            <person name="Kiontke K."/>
            <person name="Gunsalus K."/>
            <person name="Fitch D.H."/>
            <person name="Piano F."/>
        </authorList>
    </citation>
    <scope>NUCLEOTIDE SEQUENCE [LARGE SCALE GENOMIC DNA]</scope>
    <source>
        <strain evidence="7">PF1309</strain>
    </source>
</reference>
<dbReference type="Proteomes" id="UP000218231">
    <property type="component" value="Unassembled WGS sequence"/>
</dbReference>
<dbReference type="OrthoDB" id="5920520at2759"/>
<keyword evidence="5" id="KW-0472">Membrane</keyword>
<feature type="region of interest" description="Disordered" evidence="4">
    <location>
        <begin position="120"/>
        <end position="139"/>
    </location>
</feature>
<gene>
    <name evidence="7" type="ORF">WR25_19439</name>
</gene>
<name>A0A2A2JWC0_9BILA</name>
<organism evidence="7 8">
    <name type="scientific">Diploscapter pachys</name>
    <dbReference type="NCBI Taxonomy" id="2018661"/>
    <lineage>
        <taxon>Eukaryota</taxon>
        <taxon>Metazoa</taxon>
        <taxon>Ecdysozoa</taxon>
        <taxon>Nematoda</taxon>
        <taxon>Chromadorea</taxon>
        <taxon>Rhabditida</taxon>
        <taxon>Rhabditina</taxon>
        <taxon>Rhabditomorpha</taxon>
        <taxon>Rhabditoidea</taxon>
        <taxon>Rhabditidae</taxon>
        <taxon>Diploscapter</taxon>
    </lineage>
</organism>